<dbReference type="InterPro" id="IPR038157">
    <property type="entry name" value="FeoA_core_dom"/>
</dbReference>
<dbReference type="InterPro" id="IPR008988">
    <property type="entry name" value="Transcriptional_repressor_C"/>
</dbReference>
<comment type="caution">
    <text evidence="3">The sequence shown here is derived from an EMBL/GenBank/DDBJ whole genome shotgun (WGS) entry which is preliminary data.</text>
</comment>
<dbReference type="SUPFAM" id="SSF50037">
    <property type="entry name" value="C-terminal domain of transcriptional repressors"/>
    <property type="match status" value="1"/>
</dbReference>
<keyword evidence="4" id="KW-1185">Reference proteome</keyword>
<dbReference type="Gene3D" id="2.30.30.90">
    <property type="match status" value="1"/>
</dbReference>
<sequence>MPLQLNQLPLRQPAWVDRIDWDALSLAEGQRLREFGLCEGASVEALHRAGFLSGGALACRVGRMTIAMRRSHACAIMVRTEDRAIDEPAVPDSGGQSAAA</sequence>
<evidence type="ECO:0000313" key="4">
    <source>
        <dbReference type="Proteomes" id="UP000552700"/>
    </source>
</evidence>
<evidence type="ECO:0000313" key="3">
    <source>
        <dbReference type="EMBL" id="MBB6123897.1"/>
    </source>
</evidence>
<gene>
    <name evidence="3" type="ORF">FHS92_001626</name>
</gene>
<dbReference type="SMART" id="SM00899">
    <property type="entry name" value="FeoA"/>
    <property type="match status" value="1"/>
</dbReference>
<accession>A0A841IZ86</accession>
<evidence type="ECO:0000256" key="1">
    <source>
        <dbReference type="ARBA" id="ARBA00023004"/>
    </source>
</evidence>
<protein>
    <submittedName>
        <fullName evidence="3">Ferrous iron transport protein A</fullName>
    </submittedName>
</protein>
<keyword evidence="1" id="KW-0408">Iron</keyword>
<dbReference type="InterPro" id="IPR007167">
    <property type="entry name" value="Fe-transptr_FeoA-like"/>
</dbReference>
<dbReference type="AlphaFoldDB" id="A0A841IZ86"/>
<evidence type="ECO:0000259" key="2">
    <source>
        <dbReference type="SMART" id="SM00899"/>
    </source>
</evidence>
<dbReference type="EMBL" id="JACIJP010000002">
    <property type="protein sequence ID" value="MBB6123897.1"/>
    <property type="molecule type" value="Genomic_DNA"/>
</dbReference>
<dbReference type="GO" id="GO:0046914">
    <property type="term" value="F:transition metal ion binding"/>
    <property type="evidence" value="ECO:0007669"/>
    <property type="project" value="InterPro"/>
</dbReference>
<reference evidence="3 4" key="1">
    <citation type="submission" date="2020-08" db="EMBL/GenBank/DDBJ databases">
        <title>Genomic Encyclopedia of Type Strains, Phase IV (KMG-IV): sequencing the most valuable type-strain genomes for metagenomic binning, comparative biology and taxonomic classification.</title>
        <authorList>
            <person name="Goeker M."/>
        </authorList>
    </citation>
    <scope>NUCLEOTIDE SEQUENCE [LARGE SCALE GENOMIC DNA]</scope>
    <source>
        <strain evidence="3 4">DSM 102255</strain>
    </source>
</reference>
<organism evidence="3 4">
    <name type="scientific">Sphingobium subterraneum</name>
    <dbReference type="NCBI Taxonomy" id="627688"/>
    <lineage>
        <taxon>Bacteria</taxon>
        <taxon>Pseudomonadati</taxon>
        <taxon>Pseudomonadota</taxon>
        <taxon>Alphaproteobacteria</taxon>
        <taxon>Sphingomonadales</taxon>
        <taxon>Sphingomonadaceae</taxon>
        <taxon>Sphingobium</taxon>
    </lineage>
</organism>
<name>A0A841IZ86_9SPHN</name>
<dbReference type="Proteomes" id="UP000552700">
    <property type="component" value="Unassembled WGS sequence"/>
</dbReference>
<dbReference type="Pfam" id="PF04023">
    <property type="entry name" value="FeoA"/>
    <property type="match status" value="1"/>
</dbReference>
<proteinExistence type="predicted"/>
<feature type="domain" description="Ferrous iron transporter FeoA-like" evidence="2">
    <location>
        <begin position="3"/>
        <end position="80"/>
    </location>
</feature>